<comment type="caution">
    <text evidence="1">The sequence shown here is derived from an EMBL/GenBank/DDBJ whole genome shotgun (WGS) entry which is preliminary data.</text>
</comment>
<reference evidence="1" key="1">
    <citation type="submission" date="2020-07" db="EMBL/GenBank/DDBJ databases">
        <authorList>
            <person name="Nazaruddin N."/>
        </authorList>
    </citation>
    <scope>NUCLEOTIDE SEQUENCE</scope>
</reference>
<feature type="non-terminal residue" evidence="1">
    <location>
        <position position="40"/>
    </location>
</feature>
<feature type="non-terminal residue" evidence="1">
    <location>
        <position position="1"/>
    </location>
</feature>
<gene>
    <name evidence="1" type="ORF">MHI_LOCUS37117</name>
</gene>
<sequence>IRKGTHVILGIGDVVSQLQFIELQRLLHPVRTGRRTIRMQ</sequence>
<accession>A0A6V7GSV9</accession>
<organism evidence="1 2">
    <name type="scientific">Heterotrigona itama</name>
    <dbReference type="NCBI Taxonomy" id="395501"/>
    <lineage>
        <taxon>Eukaryota</taxon>
        <taxon>Metazoa</taxon>
        <taxon>Ecdysozoa</taxon>
        <taxon>Arthropoda</taxon>
        <taxon>Hexapoda</taxon>
        <taxon>Insecta</taxon>
        <taxon>Pterygota</taxon>
        <taxon>Neoptera</taxon>
        <taxon>Endopterygota</taxon>
        <taxon>Hymenoptera</taxon>
        <taxon>Apocrita</taxon>
        <taxon>Aculeata</taxon>
        <taxon>Apoidea</taxon>
        <taxon>Anthophila</taxon>
        <taxon>Apidae</taxon>
        <taxon>Heterotrigona</taxon>
    </lineage>
</organism>
<evidence type="ECO:0000313" key="1">
    <source>
        <dbReference type="EMBL" id="CAD1468308.1"/>
    </source>
</evidence>
<proteinExistence type="predicted"/>
<protein>
    <submittedName>
        <fullName evidence="1">Uncharacterized protein</fullName>
    </submittedName>
</protein>
<evidence type="ECO:0000313" key="2">
    <source>
        <dbReference type="Proteomes" id="UP000752696"/>
    </source>
</evidence>
<name>A0A6V7GSV9_9HYME</name>
<keyword evidence="2" id="KW-1185">Reference proteome</keyword>
<dbReference type="AlphaFoldDB" id="A0A6V7GSV9"/>
<dbReference type="EMBL" id="CAJDYZ010000390">
    <property type="protein sequence ID" value="CAD1468308.1"/>
    <property type="molecule type" value="Genomic_DNA"/>
</dbReference>
<dbReference type="Proteomes" id="UP000752696">
    <property type="component" value="Unassembled WGS sequence"/>
</dbReference>